<sequence>MASKASVIILSAAIFLGLLPSALSKNILLSGETLETGKFLTEGEFTFLMQSDCNLVLYDLNRPIWSSGTIHKGSGCILKMQNDGNLVIYNVTNNAIWASNTGGQQGNYILILQRDRNVVIYSQPIFNTDTAVSKLNSSNLGETGNGGNIAQPENKIAIGASNGHNANILPSGETLPTGKLTLPSEVATETGK</sequence>
<organism evidence="4">
    <name type="scientific">Curcuma longa</name>
    <name type="common">Turmeric</name>
    <name type="synonym">Curcuma domestica</name>
    <dbReference type="NCBI Taxonomy" id="136217"/>
    <lineage>
        <taxon>Eukaryota</taxon>
        <taxon>Viridiplantae</taxon>
        <taxon>Streptophyta</taxon>
        <taxon>Embryophyta</taxon>
        <taxon>Tracheophyta</taxon>
        <taxon>Spermatophyta</taxon>
        <taxon>Magnoliopsida</taxon>
        <taxon>Liliopsida</taxon>
        <taxon>Zingiberales</taxon>
        <taxon>Zingiberaceae</taxon>
        <taxon>Curcuma</taxon>
    </lineage>
</organism>
<gene>
    <name evidence="4" type="primary">cla</name>
</gene>
<keyword evidence="4" id="KW-0430">Lectin</keyword>
<dbReference type="GO" id="GO:0051707">
    <property type="term" value="P:response to other organism"/>
    <property type="evidence" value="ECO:0007669"/>
    <property type="project" value="UniProtKB-ARBA"/>
</dbReference>
<proteinExistence type="evidence at transcript level"/>
<feature type="chain" id="PRO_5006830518" evidence="2">
    <location>
        <begin position="25"/>
        <end position="192"/>
    </location>
</feature>
<evidence type="ECO:0000256" key="1">
    <source>
        <dbReference type="SAM" id="MobiDB-lite"/>
    </source>
</evidence>
<accession>A0A0U2EZG6</accession>
<protein>
    <submittedName>
        <fullName evidence="4">Mannose-binding lectin</fullName>
    </submittedName>
</protein>
<dbReference type="PROSITE" id="PS50927">
    <property type="entry name" value="BULB_LECTIN"/>
    <property type="match status" value="1"/>
</dbReference>
<dbReference type="SMR" id="A0A0U2EZG6"/>
<feature type="region of interest" description="Disordered" evidence="1">
    <location>
        <begin position="167"/>
        <end position="192"/>
    </location>
</feature>
<dbReference type="SMART" id="SM00108">
    <property type="entry name" value="B_lectin"/>
    <property type="match status" value="1"/>
</dbReference>
<feature type="signal peptide" evidence="2">
    <location>
        <begin position="1"/>
        <end position="24"/>
    </location>
</feature>
<dbReference type="InterPro" id="IPR001480">
    <property type="entry name" value="Bulb-type_lectin_dom"/>
</dbReference>
<evidence type="ECO:0000256" key="2">
    <source>
        <dbReference type="SAM" id="SignalP"/>
    </source>
</evidence>
<dbReference type="EMBL" id="KP401950">
    <property type="protein sequence ID" value="AKT75734.1"/>
    <property type="molecule type" value="mRNA"/>
</dbReference>
<dbReference type="GO" id="GO:0030246">
    <property type="term" value="F:carbohydrate binding"/>
    <property type="evidence" value="ECO:0007669"/>
    <property type="project" value="UniProtKB-KW"/>
</dbReference>
<evidence type="ECO:0000313" key="4">
    <source>
        <dbReference type="EMBL" id="AKT75734.1"/>
    </source>
</evidence>
<dbReference type="SUPFAM" id="SSF51110">
    <property type="entry name" value="alpha-D-mannose-specific plant lectins"/>
    <property type="match status" value="1"/>
</dbReference>
<dbReference type="InterPro" id="IPR036426">
    <property type="entry name" value="Bulb-type_lectin_dom_sf"/>
</dbReference>
<reference evidence="4" key="1">
    <citation type="submission" date="2015-01" db="EMBL/GenBank/DDBJ databases">
        <authorList>
            <person name="Xiang T."/>
            <person name="Song Y."/>
            <person name="Huang L."/>
            <person name="Wang B."/>
            <person name="Wu P."/>
        </authorList>
    </citation>
    <scope>NUCLEOTIDE SEQUENCE</scope>
</reference>
<dbReference type="Gene3D" id="2.90.10.10">
    <property type="entry name" value="Bulb-type lectin domain"/>
    <property type="match status" value="1"/>
</dbReference>
<feature type="domain" description="Bulb-type lectin" evidence="3">
    <location>
        <begin position="25"/>
        <end position="133"/>
    </location>
</feature>
<evidence type="ECO:0000259" key="3">
    <source>
        <dbReference type="PROSITE" id="PS50927"/>
    </source>
</evidence>
<dbReference type="AlphaFoldDB" id="A0A0U2EZG6"/>
<dbReference type="CDD" id="cd00028">
    <property type="entry name" value="B_lectin"/>
    <property type="match status" value="1"/>
</dbReference>
<keyword evidence="2" id="KW-0732">Signal</keyword>
<name>A0A0U2EZG6_CURLO</name>